<dbReference type="SUPFAM" id="SSF56672">
    <property type="entry name" value="DNA/RNA polymerases"/>
    <property type="match status" value="1"/>
</dbReference>
<comment type="caution">
    <text evidence="2">The sequence shown here is derived from an EMBL/GenBank/DDBJ whole genome shotgun (WGS) entry which is preliminary data.</text>
</comment>
<dbReference type="Gene3D" id="3.10.10.10">
    <property type="entry name" value="HIV Type 1 Reverse Transcriptase, subunit A, domain 1"/>
    <property type="match status" value="1"/>
</dbReference>
<organism evidence="2 3">
    <name type="scientific">Trichogramma kaykai</name>
    <dbReference type="NCBI Taxonomy" id="54128"/>
    <lineage>
        <taxon>Eukaryota</taxon>
        <taxon>Metazoa</taxon>
        <taxon>Ecdysozoa</taxon>
        <taxon>Arthropoda</taxon>
        <taxon>Hexapoda</taxon>
        <taxon>Insecta</taxon>
        <taxon>Pterygota</taxon>
        <taxon>Neoptera</taxon>
        <taxon>Endopterygota</taxon>
        <taxon>Hymenoptera</taxon>
        <taxon>Apocrita</taxon>
        <taxon>Proctotrupomorpha</taxon>
        <taxon>Chalcidoidea</taxon>
        <taxon>Trichogrammatidae</taxon>
        <taxon>Trichogramma</taxon>
    </lineage>
</organism>
<dbReference type="CDD" id="cd00303">
    <property type="entry name" value="retropepsin_like"/>
    <property type="match status" value="1"/>
</dbReference>
<evidence type="ECO:0000313" key="3">
    <source>
        <dbReference type="Proteomes" id="UP001627154"/>
    </source>
</evidence>
<dbReference type="EMBL" id="JBJJXI010000050">
    <property type="protein sequence ID" value="KAL3400883.1"/>
    <property type="molecule type" value="Genomic_DNA"/>
</dbReference>
<keyword evidence="3" id="KW-1185">Reference proteome</keyword>
<proteinExistence type="predicted"/>
<reference evidence="2 3" key="1">
    <citation type="journal article" date="2024" name="bioRxiv">
        <title>A reference genome for Trichogramma kaykai: A tiny desert-dwelling parasitoid wasp with competing sex-ratio distorters.</title>
        <authorList>
            <person name="Culotta J."/>
            <person name="Lindsey A.R."/>
        </authorList>
    </citation>
    <scope>NUCLEOTIDE SEQUENCE [LARGE SCALE GENOMIC DNA]</scope>
    <source>
        <strain evidence="2 3">KSX58</strain>
    </source>
</reference>
<feature type="compositionally biased region" description="Basic and acidic residues" evidence="1">
    <location>
        <begin position="310"/>
        <end position="321"/>
    </location>
</feature>
<dbReference type="Gene3D" id="2.40.70.10">
    <property type="entry name" value="Acid Proteases"/>
    <property type="match status" value="1"/>
</dbReference>
<feature type="region of interest" description="Disordered" evidence="1">
    <location>
        <begin position="218"/>
        <end position="350"/>
    </location>
</feature>
<protein>
    <recommendedName>
        <fullName evidence="4">Peptidase A2 domain-containing protein</fullName>
    </recommendedName>
</protein>
<feature type="compositionally biased region" description="Basic residues" evidence="1">
    <location>
        <begin position="323"/>
        <end position="332"/>
    </location>
</feature>
<name>A0ABD2X6A3_9HYME</name>
<feature type="compositionally biased region" description="Basic and acidic residues" evidence="1">
    <location>
        <begin position="233"/>
        <end position="243"/>
    </location>
</feature>
<dbReference type="Proteomes" id="UP001627154">
    <property type="component" value="Unassembled WGS sequence"/>
</dbReference>
<dbReference type="InterPro" id="IPR021109">
    <property type="entry name" value="Peptidase_aspartic_dom_sf"/>
</dbReference>
<gene>
    <name evidence="2" type="ORF">TKK_006015</name>
</gene>
<dbReference type="SUPFAM" id="SSF50630">
    <property type="entry name" value="Acid proteases"/>
    <property type="match status" value="1"/>
</dbReference>
<dbReference type="AlphaFoldDB" id="A0ABD2X6A3"/>
<evidence type="ECO:0000313" key="2">
    <source>
        <dbReference type="EMBL" id="KAL3400883.1"/>
    </source>
</evidence>
<dbReference type="InterPro" id="IPR043502">
    <property type="entry name" value="DNA/RNA_pol_sf"/>
</dbReference>
<sequence length="350" mass="39046">MPPHPRWWTVAEVGEFKIRALIDSGASRTCFGPVGLQVATHMGIEVVPCSGTSISRADGQLIRLTAQAKIRIKVANKTRELVVFMANSLDYDCVLGADWHVLFYAMVDPRTHELYFNKVKVCNVEFDCNNSTSTAGLTAIGLEGPTPDEEKELEEILARCLPVNDERSLIGCTDLIEHEIEVTCQRPIKQRCYPVSKKLEDIMYEQLDNMIRQGIVKPSKSSWASPVVMESPEEMHQDARPQEQEEEEEQIARPQESQIENGPRPRKTRALVVRQKETNKMTGRKPITNAGEGTKMSSEQSETAEDSDGEPGKHQDDEAPSRRVTRAAARKKAAAEKCTVASEDVTVAQQ</sequence>
<dbReference type="GO" id="GO:0071897">
    <property type="term" value="P:DNA biosynthetic process"/>
    <property type="evidence" value="ECO:0007669"/>
    <property type="project" value="UniProtKB-ARBA"/>
</dbReference>
<evidence type="ECO:0000256" key="1">
    <source>
        <dbReference type="SAM" id="MobiDB-lite"/>
    </source>
</evidence>
<accession>A0ABD2X6A3</accession>
<evidence type="ECO:0008006" key="4">
    <source>
        <dbReference type="Google" id="ProtNLM"/>
    </source>
</evidence>